<dbReference type="Proteomes" id="UP000694920">
    <property type="component" value="Unplaced"/>
</dbReference>
<evidence type="ECO:0000256" key="1">
    <source>
        <dbReference type="SAM" id="MobiDB-lite"/>
    </source>
</evidence>
<keyword evidence="2" id="KW-1185">Reference proteome</keyword>
<evidence type="ECO:0000313" key="3">
    <source>
        <dbReference type="RefSeq" id="XP_024940735.1"/>
    </source>
</evidence>
<dbReference type="KEGG" id="ccin:107267023"/>
<dbReference type="GeneID" id="107267023"/>
<proteinExistence type="predicted"/>
<feature type="region of interest" description="Disordered" evidence="1">
    <location>
        <begin position="402"/>
        <end position="425"/>
    </location>
</feature>
<dbReference type="AlphaFoldDB" id="A0AAJ7RGW6"/>
<sequence length="828" mass="89739">MSCCEGKGGQERFPGTGCCGSSCAGSKTGCTASEPRIRSCLCQSNVGCLDRADCGGFRPSGTAATGACPGPCQCAEEEAWNRNIPPKPNCEWLSNFCELRRQWSDHGRQENCKCCNCRSCKIAAPCHPCAPAPPKSCAPSTLPPNDCQECCDGRLAGGACGSPSITSCGSPNLEEFSPLRSYEGCPPPGCSSQTGKCPPNFAACPPPCPPATRCPVVDPCPIPCQIPSSCKPCAPSPRPILKKRSCCQCIGGSCMCQPMPRNCNCPPPIQVDARSDRECSCDCPSAPECACPPSERRFPRTKVRCPNAKLCCPMPRLPPGPKCCCTQCQPCLPPPCDPCTSTKCRTALPRVKPCRSESPCPPRSPCRPSTPPPVPCRLIPPCASCRKMGPRCRTPTLYRCSTSSPTRSLARSSSPGGSSTCSTPCRGSEIQADDIGFKDSTKINKKRIPASHLQSYNHNAGSSSTFQNNCNFYRLPKKPSNFQCPICFSVLSWPWLPPFLRAPRSSSAPASANSSTRIQKHITLPVRKYSILSKHKNMSDSNLHGKFFANPRKIDHLSCFNKTTKICIPTRAVDQRLNKLVKKPDAESFVKFVEYQQNSKTIDDHSHLIPIDREEFAKSHGQCICGYDGMSCAPDCTFCCASKCAAASPKFDIPWNSQNQDFQLKPVSSLAAHSCETSNKDTIRDNFPKIQCRCGPDENSCAADCNHCCALNCTSGNIRLHDQPTDNKCLSKGQAHPQQCVCGFNKMSCASNCEFCCATNCTTQSTSRDKNRHTVINKINESRSNTVLKCESLLSTDLNTDKKQIEERIKRSVQSPGNSKVKINIGNT</sequence>
<name>A0AAJ7RGW6_CEPCN</name>
<protein>
    <submittedName>
        <fullName evidence="3">Uncharacterized protein LOC107267023</fullName>
    </submittedName>
</protein>
<gene>
    <name evidence="3" type="primary">LOC107267023</name>
</gene>
<dbReference type="RefSeq" id="XP_024940735.1">
    <property type="nucleotide sequence ID" value="XM_025084967.1"/>
</dbReference>
<evidence type="ECO:0000313" key="2">
    <source>
        <dbReference type="Proteomes" id="UP000694920"/>
    </source>
</evidence>
<organism evidence="2 3">
    <name type="scientific">Cephus cinctus</name>
    <name type="common">Wheat stem sawfly</name>
    <dbReference type="NCBI Taxonomy" id="211228"/>
    <lineage>
        <taxon>Eukaryota</taxon>
        <taxon>Metazoa</taxon>
        <taxon>Ecdysozoa</taxon>
        <taxon>Arthropoda</taxon>
        <taxon>Hexapoda</taxon>
        <taxon>Insecta</taxon>
        <taxon>Pterygota</taxon>
        <taxon>Neoptera</taxon>
        <taxon>Endopterygota</taxon>
        <taxon>Hymenoptera</taxon>
        <taxon>Cephoidea</taxon>
        <taxon>Cephidae</taxon>
        <taxon>Cephus</taxon>
    </lineage>
</organism>
<reference evidence="3" key="1">
    <citation type="submission" date="2025-08" db="UniProtKB">
        <authorList>
            <consortium name="RefSeq"/>
        </authorList>
    </citation>
    <scope>IDENTIFICATION</scope>
</reference>
<accession>A0AAJ7RGW6</accession>